<protein>
    <submittedName>
        <fullName evidence="1">CRISPR-associated protein, Csy1 family</fullName>
    </submittedName>
</protein>
<name>A0A1M4XYG6_9BURK</name>
<dbReference type="CDD" id="cd09735">
    <property type="entry name" value="Csy1_I-F"/>
    <property type="match status" value="1"/>
</dbReference>
<organism evidence="1 2">
    <name type="scientific">Lampropedia hyalina DSM 16112</name>
    <dbReference type="NCBI Taxonomy" id="1122156"/>
    <lineage>
        <taxon>Bacteria</taxon>
        <taxon>Pseudomonadati</taxon>
        <taxon>Pseudomonadota</taxon>
        <taxon>Betaproteobacteria</taxon>
        <taxon>Burkholderiales</taxon>
        <taxon>Comamonadaceae</taxon>
        <taxon>Lampropedia</taxon>
    </lineage>
</organism>
<dbReference type="NCBIfam" id="TIGR02564">
    <property type="entry name" value="cas_Csy1"/>
    <property type="match status" value="1"/>
</dbReference>
<reference evidence="1 2" key="1">
    <citation type="submission" date="2016-11" db="EMBL/GenBank/DDBJ databases">
        <authorList>
            <person name="Jaros S."/>
            <person name="Januszkiewicz K."/>
            <person name="Wedrychowicz H."/>
        </authorList>
    </citation>
    <scope>NUCLEOTIDE SEQUENCE [LARGE SCALE GENOMIC DNA]</scope>
    <source>
        <strain evidence="1 2">DSM 16112</strain>
    </source>
</reference>
<dbReference type="InterPro" id="IPR013397">
    <property type="entry name" value="CRISPR-assoc_prot_Csy1"/>
</dbReference>
<dbReference type="Pfam" id="PF09611">
    <property type="entry name" value="Cas_Csy1"/>
    <property type="match status" value="1"/>
</dbReference>
<evidence type="ECO:0000313" key="2">
    <source>
        <dbReference type="Proteomes" id="UP000184327"/>
    </source>
</evidence>
<dbReference type="EMBL" id="FQUZ01000010">
    <property type="protein sequence ID" value="SHE98634.1"/>
    <property type="molecule type" value="Genomic_DNA"/>
</dbReference>
<dbReference type="STRING" id="1122156.SAMN02745117_01160"/>
<accession>A0A1M4XYG6</accession>
<proteinExistence type="predicted"/>
<gene>
    <name evidence="1" type="ORF">SAMN02745117_01160</name>
</gene>
<evidence type="ECO:0000313" key="1">
    <source>
        <dbReference type="EMBL" id="SHE98634.1"/>
    </source>
</evidence>
<dbReference type="AlphaFoldDB" id="A0A1M4XYG6"/>
<dbReference type="RefSeq" id="WP_073355685.1">
    <property type="nucleotide sequence ID" value="NZ_FQUZ01000010.1"/>
</dbReference>
<dbReference type="Proteomes" id="UP000184327">
    <property type="component" value="Unassembled WGS sequence"/>
</dbReference>
<dbReference type="OrthoDB" id="9815616at2"/>
<sequence>MEQHPDSGRTQRVRAAIQAFLQERLQDKLDKLKDNEEGDLKRSEWIAQFQPAAWLADAARRASQIQAVTHSLKPIHPDARGTNLYKKPTELAHHAPLVGSHLLREHFSSDVVGNAAALDVYKLLKLQVDGKSLLEWLLAGDASAVQALSDDPETAQQWQAAFVGLTQPRDGAIASHQRAKQLYWLIGNDPTDNAQYHLLAPLYATSLAHSVYTTLQEDRFGDDNKAARTARKKGESHEGVLREYPDLAVQKLGGTKPQNISQLNSERGGSNYLLASLPPQWQSRAMRQPWGIASVFDHMLMAREGVRPTLAAFLQFLKSNPPTNADTRNRVDAYVSSLIDELVTLAGELQRGWPDGWTADSRCKLVQAEQLWLDPRRAETDETFRTEWLAMDWPAQIGHRFGNWLNTQLEGQLRVGDAELREWKKELLLDESDDGWAQSLHRLRSSQDAPQYIPARQGVVA</sequence>
<keyword evidence="2" id="KW-1185">Reference proteome</keyword>